<dbReference type="Proteomes" id="UP001382904">
    <property type="component" value="Unassembled WGS sequence"/>
</dbReference>
<organism evidence="2 3">
    <name type="scientific">Streptomyces caledonius</name>
    <dbReference type="NCBI Taxonomy" id="3134107"/>
    <lineage>
        <taxon>Bacteria</taxon>
        <taxon>Bacillati</taxon>
        <taxon>Actinomycetota</taxon>
        <taxon>Actinomycetes</taxon>
        <taxon>Kitasatosporales</taxon>
        <taxon>Streptomycetaceae</taxon>
        <taxon>Streptomyces</taxon>
    </lineage>
</organism>
<proteinExistence type="predicted"/>
<evidence type="ECO:0000256" key="1">
    <source>
        <dbReference type="SAM" id="MobiDB-lite"/>
    </source>
</evidence>
<dbReference type="EMBL" id="JBBKAM010000002">
    <property type="protein sequence ID" value="MEJ8640867.1"/>
    <property type="molecule type" value="Genomic_DNA"/>
</dbReference>
<feature type="compositionally biased region" description="Low complexity" evidence="1">
    <location>
        <begin position="41"/>
        <end position="54"/>
    </location>
</feature>
<accession>A0ABU8TZ41</accession>
<comment type="caution">
    <text evidence="2">The sequence shown here is derived from an EMBL/GenBank/DDBJ whole genome shotgun (WGS) entry which is preliminary data.</text>
</comment>
<reference evidence="2 3" key="1">
    <citation type="submission" date="2024-03" db="EMBL/GenBank/DDBJ databases">
        <title>Novel Streptomyces species of biotechnological and ecological value are a feature of Machair soil.</title>
        <authorList>
            <person name="Prole J.R."/>
            <person name="Goodfellow M."/>
            <person name="Allenby N."/>
            <person name="Ward A.C."/>
        </authorList>
    </citation>
    <scope>NUCLEOTIDE SEQUENCE [LARGE SCALE GENOMIC DNA]</scope>
    <source>
        <strain evidence="2 3">MS1.HAVA.3</strain>
    </source>
</reference>
<feature type="compositionally biased region" description="Polar residues" evidence="1">
    <location>
        <begin position="55"/>
        <end position="80"/>
    </location>
</feature>
<protein>
    <submittedName>
        <fullName evidence="2">Uncharacterized protein</fullName>
    </submittedName>
</protein>
<evidence type="ECO:0000313" key="3">
    <source>
        <dbReference type="Proteomes" id="UP001382904"/>
    </source>
</evidence>
<evidence type="ECO:0000313" key="2">
    <source>
        <dbReference type="EMBL" id="MEJ8640867.1"/>
    </source>
</evidence>
<feature type="region of interest" description="Disordered" evidence="1">
    <location>
        <begin position="1"/>
        <end position="100"/>
    </location>
</feature>
<name>A0ABU8TZ41_9ACTN</name>
<keyword evidence="3" id="KW-1185">Reference proteome</keyword>
<gene>
    <name evidence="2" type="ORF">WKI68_04160</name>
</gene>
<sequence length="100" mass="10692">MRSASAGVSPDAVRQPFPPVRRRSARPASDRSKAAWAPRRSYSSNEWSSSTSSSPTGVSRYPSSATANTSISTRYFSSAPSVRASVPLRRASSAGSRTPW</sequence>